<proteinExistence type="predicted"/>
<accession>A0ABV1HTP8</accession>
<dbReference type="InterPro" id="IPR052177">
    <property type="entry name" value="Divisome_Glycosyl_Hydrolase"/>
</dbReference>
<dbReference type="PANTHER" id="PTHR43405">
    <property type="entry name" value="GLYCOSYL HYDROLASE DIGH"/>
    <property type="match status" value="1"/>
</dbReference>
<dbReference type="InterPro" id="IPR003790">
    <property type="entry name" value="GHL10"/>
</dbReference>
<name>A0ABV1HTP8_9FIRM</name>
<dbReference type="Gene3D" id="3.20.20.80">
    <property type="entry name" value="Glycosidases"/>
    <property type="match status" value="1"/>
</dbReference>
<evidence type="ECO:0000256" key="1">
    <source>
        <dbReference type="ARBA" id="ARBA00022729"/>
    </source>
</evidence>
<reference evidence="3 4" key="1">
    <citation type="submission" date="2024-03" db="EMBL/GenBank/DDBJ databases">
        <title>Human intestinal bacterial collection.</title>
        <authorList>
            <person name="Pauvert C."/>
            <person name="Hitch T.C.A."/>
            <person name="Clavel T."/>
        </authorList>
    </citation>
    <scope>NUCLEOTIDE SEQUENCE [LARGE SCALE GENOMIC DNA]</scope>
    <source>
        <strain evidence="3 4">CLA-AP-H18</strain>
    </source>
</reference>
<organism evidence="3 4">
    <name type="scientific">Ruminococcoides intestinihominis</name>
    <dbReference type="NCBI Taxonomy" id="3133161"/>
    <lineage>
        <taxon>Bacteria</taxon>
        <taxon>Bacillati</taxon>
        <taxon>Bacillota</taxon>
        <taxon>Clostridia</taxon>
        <taxon>Eubacteriales</taxon>
        <taxon>Oscillospiraceae</taxon>
        <taxon>Ruminococcoides</taxon>
    </lineage>
</organism>
<evidence type="ECO:0000313" key="3">
    <source>
        <dbReference type="EMBL" id="MEQ2565692.1"/>
    </source>
</evidence>
<dbReference type="EMBL" id="JBBMFI010000016">
    <property type="protein sequence ID" value="MEQ2565692.1"/>
    <property type="molecule type" value="Genomic_DNA"/>
</dbReference>
<evidence type="ECO:0000259" key="2">
    <source>
        <dbReference type="Pfam" id="PF02638"/>
    </source>
</evidence>
<comment type="caution">
    <text evidence="3">The sequence shown here is derived from an EMBL/GenBank/DDBJ whole genome shotgun (WGS) entry which is preliminary data.</text>
</comment>
<gene>
    <name evidence="3" type="ORF">ABFO16_05525</name>
</gene>
<feature type="domain" description="Glycosyl hydrolase-like 10" evidence="2">
    <location>
        <begin position="59"/>
        <end position="362"/>
    </location>
</feature>
<keyword evidence="1" id="KW-0732">Signal</keyword>
<dbReference type="SUPFAM" id="SSF51445">
    <property type="entry name" value="(Trans)glycosidases"/>
    <property type="match status" value="1"/>
</dbReference>
<dbReference type="PANTHER" id="PTHR43405:SF1">
    <property type="entry name" value="GLYCOSYL HYDROLASE DIGH"/>
    <property type="match status" value="1"/>
</dbReference>
<sequence length="408" mass="46736">MKTKIYLSLLALSLLIAVITLNYYEVANPVKEVINTNTVPITESTTKKVIKKSQDKFFMKGIWVTYMDLDMSDTDRSYTSFKKKFDSIVDTCKEKGFNTLIVQVRPFSDALYNSSIYPYSHILTGEQGKNPNYDGLKYMCKKVHSSGMRIEAWVNPYRVKSKKVPEKLSNDNPYVMDNSIGVETDDGIYLNPASKKAQDLVVKGVEEIVANYDIDGIQFDDYFYPTDDESFDSREYSQYKKAQNNNCLSLDKWRMNNVNTLIKNVYEKVHSLKDNVQFGISPQGNVDNNKEIYADVKTWCSKDGYIDYICPQIYFSLDNPALTYEDAINDWLKIKTNKNIKIYSGLAGYKAGTDDSDSGTWSDFDDILKQEYEIAVKKNYNGIMLYSYSSLSEKSATKEIANLTMKLN</sequence>
<dbReference type="Pfam" id="PF02638">
    <property type="entry name" value="GHL10"/>
    <property type="match status" value="1"/>
</dbReference>
<dbReference type="RefSeq" id="WP_367286425.1">
    <property type="nucleotide sequence ID" value="NZ_JBBMEY010000017.1"/>
</dbReference>
<evidence type="ECO:0000313" key="4">
    <source>
        <dbReference type="Proteomes" id="UP001478133"/>
    </source>
</evidence>
<dbReference type="Proteomes" id="UP001478133">
    <property type="component" value="Unassembled WGS sequence"/>
</dbReference>
<keyword evidence="4" id="KW-1185">Reference proteome</keyword>
<protein>
    <submittedName>
        <fullName evidence="3">Family 10 glycosylhydrolase</fullName>
    </submittedName>
</protein>
<dbReference type="InterPro" id="IPR017853">
    <property type="entry name" value="GH"/>
</dbReference>